<sequence length="378" mass="42957">MSSSPRISPFITVSYVLLTCSLIFIYTIDPFYFHILTFSFTLTVFFRQVLAIIFAVRNGRAYGTAHRPPPPPEARLRKVGYPTEADLTDASAYPSCLVPEAITYEFGTAAHFAFLFKICKRKCDENPICVFSPVRGLRAQTHEQIWGHTFCIELCRLMTHPVFEMEGTNNLTLILQYAVICRTDDRRPWKMPPIPDGVEPLKQLRGVMQSCTGPLSTPISDIFASHCTNEAPPRCIKTRELSPDDPLLQEQQTAIKTYLTDPRHLIFVMLQLAKVVQDSPTEGPYTTKERGFDVYSVTTLDLQNIRKAIDAMELHYGEGSEASLFKFPLDLIFSRYVAQTQRENVGPQDSDELSDLIVAGSMKREREIFDTTLCRHRQ</sequence>
<keyword evidence="1" id="KW-0472">Membrane</keyword>
<evidence type="ECO:0000313" key="3">
    <source>
        <dbReference type="Proteomes" id="UP000750502"/>
    </source>
</evidence>
<dbReference type="EMBL" id="JADFTT010000377">
    <property type="protein sequence ID" value="KAG5762399.1"/>
    <property type="molecule type" value="Genomic_DNA"/>
</dbReference>
<dbReference type="AlphaFoldDB" id="A0A9P7L2N9"/>
<reference evidence="2" key="2">
    <citation type="submission" date="2020-10" db="EMBL/GenBank/DDBJ databases">
        <authorList>
            <person name="Peck L.D."/>
            <person name="Nowell R.W."/>
            <person name="Flood J."/>
            <person name="Ryan M.J."/>
            <person name="Barraclough T.G."/>
        </authorList>
    </citation>
    <scope>NUCLEOTIDE SEQUENCE</scope>
    <source>
        <strain evidence="2">IMI 127659i</strain>
    </source>
</reference>
<dbReference type="Proteomes" id="UP000750502">
    <property type="component" value="Unassembled WGS sequence"/>
</dbReference>
<gene>
    <name evidence="2" type="ORF">H9Q72_009499</name>
</gene>
<feature type="transmembrane region" description="Helical" evidence="1">
    <location>
        <begin position="7"/>
        <end position="26"/>
    </location>
</feature>
<comment type="caution">
    <text evidence="2">The sequence shown here is derived from an EMBL/GenBank/DDBJ whole genome shotgun (WGS) entry which is preliminary data.</text>
</comment>
<dbReference type="OrthoDB" id="4754366at2759"/>
<evidence type="ECO:0000256" key="1">
    <source>
        <dbReference type="SAM" id="Phobius"/>
    </source>
</evidence>
<proteinExistence type="predicted"/>
<keyword evidence="1" id="KW-1133">Transmembrane helix</keyword>
<name>A0A9P7L2N9_9HYPO</name>
<accession>A0A9P7L2N9</accession>
<feature type="transmembrane region" description="Helical" evidence="1">
    <location>
        <begin position="32"/>
        <end position="56"/>
    </location>
</feature>
<reference evidence="2" key="1">
    <citation type="journal article" date="2020" name="bioRxiv">
        <title>Historical genomics reveals the evolutionary mechanisms behind multiple outbreaks of the host-specific coffee wilt pathogen Fusarium xylarioides.</title>
        <authorList>
            <person name="Peck D."/>
            <person name="Nowell R.W."/>
            <person name="Flood J."/>
            <person name="Ryan M.J."/>
            <person name="Barraclough T.G."/>
        </authorList>
    </citation>
    <scope>NUCLEOTIDE SEQUENCE</scope>
    <source>
        <strain evidence="2">IMI 127659i</strain>
    </source>
</reference>
<evidence type="ECO:0000313" key="2">
    <source>
        <dbReference type="EMBL" id="KAG5762399.1"/>
    </source>
</evidence>
<protein>
    <submittedName>
        <fullName evidence="2">Uncharacterized protein</fullName>
    </submittedName>
</protein>
<organism evidence="2 3">
    <name type="scientific">Fusarium xylarioides</name>
    <dbReference type="NCBI Taxonomy" id="221167"/>
    <lineage>
        <taxon>Eukaryota</taxon>
        <taxon>Fungi</taxon>
        <taxon>Dikarya</taxon>
        <taxon>Ascomycota</taxon>
        <taxon>Pezizomycotina</taxon>
        <taxon>Sordariomycetes</taxon>
        <taxon>Hypocreomycetidae</taxon>
        <taxon>Hypocreales</taxon>
        <taxon>Nectriaceae</taxon>
        <taxon>Fusarium</taxon>
        <taxon>Fusarium fujikuroi species complex</taxon>
    </lineage>
</organism>
<keyword evidence="1" id="KW-0812">Transmembrane</keyword>
<keyword evidence="3" id="KW-1185">Reference proteome</keyword>